<name>A0ABV4XT85_9CYAN</name>
<keyword evidence="1" id="KW-0812">Transmembrane</keyword>
<keyword evidence="1" id="KW-1133">Transmembrane helix</keyword>
<evidence type="ECO:0000256" key="1">
    <source>
        <dbReference type="SAM" id="Phobius"/>
    </source>
</evidence>
<evidence type="ECO:0000313" key="2">
    <source>
        <dbReference type="EMBL" id="MFB2894914.1"/>
    </source>
</evidence>
<organism evidence="2 3">
    <name type="scientific">Floridaenema flaviceps BLCC-F50</name>
    <dbReference type="NCBI Taxonomy" id="3153642"/>
    <lineage>
        <taxon>Bacteria</taxon>
        <taxon>Bacillati</taxon>
        <taxon>Cyanobacteriota</taxon>
        <taxon>Cyanophyceae</taxon>
        <taxon>Oscillatoriophycideae</taxon>
        <taxon>Aerosakkonematales</taxon>
        <taxon>Aerosakkonemataceae</taxon>
        <taxon>Floridanema</taxon>
        <taxon>Floridanema flaviceps</taxon>
    </lineage>
</organism>
<dbReference type="Proteomes" id="UP001576784">
    <property type="component" value="Unassembled WGS sequence"/>
</dbReference>
<evidence type="ECO:0008006" key="4">
    <source>
        <dbReference type="Google" id="ProtNLM"/>
    </source>
</evidence>
<protein>
    <recommendedName>
        <fullName evidence="4">Transmembrane protein</fullName>
    </recommendedName>
</protein>
<evidence type="ECO:0000313" key="3">
    <source>
        <dbReference type="Proteomes" id="UP001576784"/>
    </source>
</evidence>
<gene>
    <name evidence="2" type="ORF">ACE1CI_18555</name>
</gene>
<dbReference type="EMBL" id="JBHFNR010000133">
    <property type="protein sequence ID" value="MFB2894914.1"/>
    <property type="molecule type" value="Genomic_DNA"/>
</dbReference>
<proteinExistence type="predicted"/>
<keyword evidence="1" id="KW-0472">Membrane</keyword>
<sequence>MSGNFNYCPTHGINHCHGHHHLHLPHPHTHFYEPTWLKVTKIGIVAAVVVCAATGVAPAAAIGAGIAGVLGAGKQ</sequence>
<accession>A0ABV4XT85</accession>
<feature type="transmembrane region" description="Helical" evidence="1">
    <location>
        <begin position="42"/>
        <end position="70"/>
    </location>
</feature>
<dbReference type="RefSeq" id="WP_413264557.1">
    <property type="nucleotide sequence ID" value="NZ_JBHFNR010000133.1"/>
</dbReference>
<comment type="caution">
    <text evidence="2">The sequence shown here is derived from an EMBL/GenBank/DDBJ whole genome shotgun (WGS) entry which is preliminary data.</text>
</comment>
<reference evidence="2 3" key="1">
    <citation type="submission" date="2024-09" db="EMBL/GenBank/DDBJ databases">
        <title>Floridaenema gen nov. (Aerosakkonemataceae, Aerosakkonematales ord. nov., Cyanobacteria) from benthic tropical and subtropical fresh waters, with the description of four new species.</title>
        <authorList>
            <person name="Moretto J.A."/>
            <person name="Berthold D.E."/>
            <person name="Lefler F.W."/>
            <person name="Huang I.-S."/>
            <person name="Laughinghouse H. IV."/>
        </authorList>
    </citation>
    <scope>NUCLEOTIDE SEQUENCE [LARGE SCALE GENOMIC DNA]</scope>
    <source>
        <strain evidence="2 3">BLCC-F50</strain>
    </source>
</reference>
<keyword evidence="3" id="KW-1185">Reference proteome</keyword>